<organism evidence="2 3">
    <name type="scientific">Cirrhinus mrigala</name>
    <name type="common">Mrigala</name>
    <dbReference type="NCBI Taxonomy" id="683832"/>
    <lineage>
        <taxon>Eukaryota</taxon>
        <taxon>Metazoa</taxon>
        <taxon>Chordata</taxon>
        <taxon>Craniata</taxon>
        <taxon>Vertebrata</taxon>
        <taxon>Euteleostomi</taxon>
        <taxon>Actinopterygii</taxon>
        <taxon>Neopterygii</taxon>
        <taxon>Teleostei</taxon>
        <taxon>Ostariophysi</taxon>
        <taxon>Cypriniformes</taxon>
        <taxon>Cyprinidae</taxon>
        <taxon>Labeoninae</taxon>
        <taxon>Labeonini</taxon>
        <taxon>Cirrhinus</taxon>
    </lineage>
</organism>
<dbReference type="AlphaFoldDB" id="A0ABD0MMI7"/>
<sequence length="104" mass="11207">MTSAKEREQLTATRTSVDCDQMTLNWCDVTAAYVSSPPITEAPLRSGETDGRTQNDCNERGTREDLRPSSRGRGGAALQSIGVTDVISALLILSLFPSSISLFL</sequence>
<proteinExistence type="predicted"/>
<dbReference type="EMBL" id="JAMKFB020000303">
    <property type="protein sequence ID" value="KAL0150292.1"/>
    <property type="molecule type" value="Genomic_DNA"/>
</dbReference>
<accession>A0ABD0MMI7</accession>
<evidence type="ECO:0000256" key="1">
    <source>
        <dbReference type="SAM" id="MobiDB-lite"/>
    </source>
</evidence>
<reference evidence="2 3" key="1">
    <citation type="submission" date="2024-05" db="EMBL/GenBank/DDBJ databases">
        <title>Genome sequencing and assembly of Indian major carp, Cirrhinus mrigala (Hamilton, 1822).</title>
        <authorList>
            <person name="Mohindra V."/>
            <person name="Chowdhury L.M."/>
            <person name="Lal K."/>
            <person name="Jena J.K."/>
        </authorList>
    </citation>
    <scope>NUCLEOTIDE SEQUENCE [LARGE SCALE GENOMIC DNA]</scope>
    <source>
        <strain evidence="2">CM1030</strain>
        <tissue evidence="2">Blood</tissue>
    </source>
</reference>
<name>A0ABD0MMI7_CIRMR</name>
<feature type="compositionally biased region" description="Basic and acidic residues" evidence="1">
    <location>
        <begin position="47"/>
        <end position="68"/>
    </location>
</feature>
<feature type="region of interest" description="Disordered" evidence="1">
    <location>
        <begin position="38"/>
        <end position="74"/>
    </location>
</feature>
<evidence type="ECO:0000313" key="2">
    <source>
        <dbReference type="EMBL" id="KAL0150292.1"/>
    </source>
</evidence>
<evidence type="ECO:0000313" key="3">
    <source>
        <dbReference type="Proteomes" id="UP001529510"/>
    </source>
</evidence>
<protein>
    <submittedName>
        <fullName evidence="2">Uncharacterized protein</fullName>
    </submittedName>
</protein>
<gene>
    <name evidence="2" type="ORF">M9458_054400</name>
</gene>
<comment type="caution">
    <text evidence="2">The sequence shown here is derived from an EMBL/GenBank/DDBJ whole genome shotgun (WGS) entry which is preliminary data.</text>
</comment>
<dbReference type="Proteomes" id="UP001529510">
    <property type="component" value="Unassembled WGS sequence"/>
</dbReference>
<keyword evidence="3" id="KW-1185">Reference proteome</keyword>